<dbReference type="EMBL" id="JARWAO010000005">
    <property type="protein sequence ID" value="MDR5896609.1"/>
    <property type="molecule type" value="Genomic_DNA"/>
</dbReference>
<dbReference type="Proteomes" id="UP001269375">
    <property type="component" value="Unassembled WGS sequence"/>
</dbReference>
<accession>A0ABU1GX45</accession>
<sequence length="103" mass="12520">MPISFDLWLDPDDTPLHRRIERELEHYFLERFADYPHIRLPVSQTHDYDAPFNRLYSALIERARAYCLREWQYSPSPIQLNQAFFRAVSRSPKFIIEDETHPR</sequence>
<reference evidence="1 2" key="1">
    <citation type="submission" date="2023-04" db="EMBL/GenBank/DDBJ databases">
        <title>A long-awaited taxogenomic arrangement of the family Halomonadaceae.</title>
        <authorList>
            <person name="De La Haba R."/>
            <person name="Chuvochina M."/>
            <person name="Wittouck S."/>
            <person name="Arahal D.R."/>
            <person name="Sanchez-Porro C."/>
            <person name="Hugenholtz P."/>
            <person name="Ventosa A."/>
        </authorList>
    </citation>
    <scope>NUCLEOTIDE SEQUENCE [LARGE SCALE GENOMIC DNA]</scope>
    <source>
        <strain evidence="1 2">DSM 22428</strain>
    </source>
</reference>
<comment type="caution">
    <text evidence="1">The sequence shown here is derived from an EMBL/GenBank/DDBJ whole genome shotgun (WGS) entry which is preliminary data.</text>
</comment>
<organism evidence="1 2">
    <name type="scientific">Larsenimonas suaedae</name>
    <dbReference type="NCBI Taxonomy" id="1851019"/>
    <lineage>
        <taxon>Bacteria</taxon>
        <taxon>Pseudomonadati</taxon>
        <taxon>Pseudomonadota</taxon>
        <taxon>Gammaproteobacteria</taxon>
        <taxon>Oceanospirillales</taxon>
        <taxon>Halomonadaceae</taxon>
        <taxon>Larsenimonas</taxon>
    </lineage>
</organism>
<keyword evidence="2" id="KW-1185">Reference proteome</keyword>
<gene>
    <name evidence="1" type="ORF">QC825_11035</name>
</gene>
<evidence type="ECO:0000313" key="2">
    <source>
        <dbReference type="Proteomes" id="UP001269375"/>
    </source>
</evidence>
<evidence type="ECO:0000313" key="1">
    <source>
        <dbReference type="EMBL" id="MDR5896609.1"/>
    </source>
</evidence>
<name>A0ABU1GX45_9GAMM</name>
<proteinExistence type="predicted"/>
<protein>
    <submittedName>
        <fullName evidence="1">Uncharacterized protein</fullName>
    </submittedName>
</protein>